<keyword evidence="7 16" id="KW-1133">Transmembrane helix</keyword>
<dbReference type="GO" id="GO:0012505">
    <property type="term" value="C:endomembrane system"/>
    <property type="evidence" value="ECO:0007669"/>
    <property type="project" value="UniProtKB-SubCell"/>
</dbReference>
<dbReference type="PROSITE" id="PS50156">
    <property type="entry name" value="SSD"/>
    <property type="match status" value="1"/>
</dbReference>
<dbReference type="GO" id="GO:0030301">
    <property type="term" value="P:cholesterol transport"/>
    <property type="evidence" value="ECO:0007669"/>
    <property type="project" value="UniProtKB-ARBA"/>
</dbReference>
<feature type="transmembrane region" description="Helical" evidence="16">
    <location>
        <begin position="1263"/>
        <end position="1288"/>
    </location>
</feature>
<feature type="transmembrane region" description="Helical" evidence="16">
    <location>
        <begin position="713"/>
        <end position="735"/>
    </location>
</feature>
<dbReference type="KEGG" id="dpo:6899737"/>
<keyword evidence="14" id="KW-0753">Steroid metabolism</keyword>
<evidence type="ECO:0000313" key="18">
    <source>
        <dbReference type="Proteomes" id="UP000001819"/>
    </source>
</evidence>
<evidence type="ECO:0000259" key="17">
    <source>
        <dbReference type="PROSITE" id="PS50156"/>
    </source>
</evidence>
<dbReference type="InterPro" id="IPR053958">
    <property type="entry name" value="HMGCR/SNAP/NPC1-like_SSD"/>
</dbReference>
<gene>
    <name evidence="19" type="primary">Npc1a</name>
</gene>
<evidence type="ECO:0000313" key="19">
    <source>
        <dbReference type="RefSeq" id="XP_033236258.1"/>
    </source>
</evidence>
<dbReference type="GO" id="GO:0008203">
    <property type="term" value="P:cholesterol metabolic process"/>
    <property type="evidence" value="ECO:0007669"/>
    <property type="project" value="UniProtKB-KW"/>
</dbReference>
<organism evidence="18 19">
    <name type="scientific">Drosophila pseudoobscura pseudoobscura</name>
    <name type="common">Fruit fly</name>
    <dbReference type="NCBI Taxonomy" id="46245"/>
    <lineage>
        <taxon>Eukaryota</taxon>
        <taxon>Metazoa</taxon>
        <taxon>Ecdysozoa</taxon>
        <taxon>Arthropoda</taxon>
        <taxon>Hexapoda</taxon>
        <taxon>Insecta</taxon>
        <taxon>Pterygota</taxon>
        <taxon>Neoptera</taxon>
        <taxon>Endopterygota</taxon>
        <taxon>Diptera</taxon>
        <taxon>Brachycera</taxon>
        <taxon>Muscomorpha</taxon>
        <taxon>Ephydroidea</taxon>
        <taxon>Drosophilidae</taxon>
        <taxon>Drosophila</taxon>
        <taxon>Sophophora</taxon>
    </lineage>
</organism>
<evidence type="ECO:0000256" key="15">
    <source>
        <dbReference type="ARBA" id="ARBA00034049"/>
    </source>
</evidence>
<dbReference type="Pfam" id="PF12349">
    <property type="entry name" value="Sterol-sensing"/>
    <property type="match status" value="1"/>
</dbReference>
<evidence type="ECO:0000256" key="2">
    <source>
        <dbReference type="ARBA" id="ARBA00005585"/>
    </source>
</evidence>
<keyword evidence="3" id="KW-0813">Transport</keyword>
<dbReference type="SUPFAM" id="SSF82866">
    <property type="entry name" value="Multidrug efflux transporter AcrB transmembrane domain"/>
    <property type="match status" value="2"/>
</dbReference>
<comment type="similarity">
    <text evidence="2">Belongs to the patched family.</text>
</comment>
<proteinExistence type="inferred from homology"/>
<dbReference type="InterPro" id="IPR032190">
    <property type="entry name" value="NPC1_N"/>
</dbReference>
<dbReference type="FunFam" id="1.20.1640.10:FF:000008">
    <property type="entry name" value="NPC intracellular cholesterol transporter 1"/>
    <property type="match status" value="1"/>
</dbReference>
<dbReference type="GO" id="GO:0005319">
    <property type="term" value="F:lipid transporter activity"/>
    <property type="evidence" value="ECO:0007669"/>
    <property type="project" value="InterPro"/>
</dbReference>
<keyword evidence="9" id="KW-0443">Lipid metabolism</keyword>
<sequence length="1313" mass="147665">MHVCINITKEIFFLSVILICDLSFIKRMCSSIPRSSCALGVRTLFIAALLSVFQLSKQDCVWFGVCNTDAFNHNQYCSYNGTAKAMPNDGLNLLKERCSFLLDESQTEFCCDINQVKILNENVKLAAAILDRCPSCMSNLVRHICEFTCSANQSQFAHVAATQKNTEGVPYVSSLDLHITTEYMNKTYKSCSQVSVPQTGQLALDLMCGAYPASRCSPSKWFNYMGDVNNIYVPFQITYIQHPTNASINGTVPLNPHTFPCNKAINSLLPACSCSDCELSCPKAPPRTEFPEQFKIAGFDAYVVIMSSVYFVGVFIFLMGSFVFTQDSIIDENLTIDVNEVSNRTNFRKNTSFFENLGDKTEHFLEKVFTKWGTFFASYPWITLFAGAFLVSILGYGITFIQITTDPVQLWASPNSKSRIERDFFDTKFEPFFRIEQIIIKAVNLPNIIHKTSNGPITFGPVFHKDFLTVVFNLQEEIKNINANGTFLNDICYAPLSDEKSDINTSDCIIQSIWGYFQDDLSRLEETEEDNGFNVTYLDAIYQCTNNPYLCLAPYGGPVDPAIALGGFLRPGEQLSGNTKYELANALILTFLVKNHHKRTDLQNALRWETFFVEFMSNYKKNNISDFMDIAFTTERSIEDELNRESRSDVLTILVSYLIMFMYIAISLGHVKEFNRTFIDSKITLGLGGVIIVLASVVSSVGIFGYAGIPATLIIVEVIPFLVLAVGVDNIFILVQTHQRDHRKLNELHEQQIGRILGRVGPSMLLTSLSESFCFFLGGLSDMPAVKAFALYAGIALIIDFLLQITCFVSLFTLDTKRKEENRLDICCFLKGKKSDIINNSEGLLYKFFKSVYVPFLMKKIVRVLVMIIFFAWLCVSIAIAPRIDIGLDQELAMPEDSFVLHYFKSLNKHLNIGPPVYFVLKGNLTYEKSLVQNSVCSGRFCNDDSVLTQIYLASRQSNATYIARPASSWIDDYFDWSLSSTCCKYSPQNGDFCPHQDTSCTPCEIRKNSLQRPDEHDFGEYLPFFLKDNPDDSCAKAGHAAYNGAIRYSIDHKKLQVDASYFMAYHTILKSSEDYFLALQSARKISKNITQMLQGRLISFGVPIESALNVEVFPYSVFYVFYEQYLTMWADTLKSMGISVLSIFIVTFILMGFDIHSALVVVITITMIVIDLGGLMYYWKISLNAVSLVNLVMAVGISVEFCSHLVHSFSLSKDTTQISRASDSLTKMGSSIFSGITLTKFAGILVLAFAKSQIFQVFYFRMYFGIVVIGAAHGLIFLPVLLSYIGAPLNQARLRRQCEHPTEHDTVLSGIL</sequence>
<dbReference type="FunFam" id="1.20.1640.10:FF:000010">
    <property type="entry name" value="NPC intracellular cholesterol transporter 1"/>
    <property type="match status" value="1"/>
</dbReference>
<feature type="transmembrane region" description="Helical" evidence="16">
    <location>
        <begin position="301"/>
        <end position="324"/>
    </location>
</feature>
<feature type="transmembrane region" description="Helical" evidence="16">
    <location>
        <begin position="650"/>
        <end position="671"/>
    </location>
</feature>
<keyword evidence="6" id="KW-0732">Signal</keyword>
<evidence type="ECO:0000256" key="1">
    <source>
        <dbReference type="ARBA" id="ARBA00004127"/>
    </source>
</evidence>
<comment type="catalytic activity">
    <reaction evidence="15">
        <text>cholesterol(in) = cholesterol(out)</text>
        <dbReference type="Rhea" id="RHEA:39747"/>
        <dbReference type="ChEBI" id="CHEBI:16113"/>
    </reaction>
</comment>
<dbReference type="FunCoup" id="A0A6I8VZ36">
    <property type="interactions" value="1215"/>
</dbReference>
<dbReference type="InterPro" id="IPR000731">
    <property type="entry name" value="SSD"/>
</dbReference>
<reference evidence="19" key="1">
    <citation type="submission" date="2025-08" db="UniProtKB">
        <authorList>
            <consortium name="RefSeq"/>
        </authorList>
    </citation>
    <scope>IDENTIFICATION</scope>
    <source>
        <strain evidence="19">MV-25-SWS-2005</strain>
        <tissue evidence="19">Whole body</tissue>
    </source>
</reference>
<dbReference type="Pfam" id="PF16414">
    <property type="entry name" value="NPC1_N"/>
    <property type="match status" value="1"/>
</dbReference>
<keyword evidence="8" id="KW-0445">Lipid transport</keyword>
<dbReference type="InterPro" id="IPR004765">
    <property type="entry name" value="NPC1-like"/>
</dbReference>
<keyword evidence="11" id="KW-1015">Disulfide bond</keyword>
<dbReference type="GO" id="GO:0030299">
    <property type="term" value="P:intestinal cholesterol absorption"/>
    <property type="evidence" value="ECO:0007669"/>
    <property type="project" value="TreeGrafter"/>
</dbReference>
<evidence type="ECO:0000256" key="7">
    <source>
        <dbReference type="ARBA" id="ARBA00022989"/>
    </source>
</evidence>
<comment type="subcellular location">
    <subcellularLocation>
        <location evidence="1">Endomembrane system</location>
        <topology evidence="1">Multi-pass membrane protein</topology>
    </subcellularLocation>
</comment>
<keyword evidence="4" id="KW-0153">Cholesterol metabolism</keyword>
<evidence type="ECO:0000256" key="11">
    <source>
        <dbReference type="ARBA" id="ARBA00023157"/>
    </source>
</evidence>
<dbReference type="PANTHER" id="PTHR45727:SF2">
    <property type="entry name" value="NPC INTRACELLULAR CHOLESTEROL TRANSPORTER 1"/>
    <property type="match status" value="1"/>
</dbReference>
<evidence type="ECO:0000256" key="13">
    <source>
        <dbReference type="ARBA" id="ARBA00023180"/>
    </source>
</evidence>
<accession>A0A6I8VZ36</accession>
<keyword evidence="18" id="KW-1185">Reference proteome</keyword>
<keyword evidence="13" id="KW-0325">Glycoprotein</keyword>
<evidence type="ECO:0000256" key="10">
    <source>
        <dbReference type="ARBA" id="ARBA00023136"/>
    </source>
</evidence>
<feature type="transmembrane region" description="Helical" evidence="16">
    <location>
        <begin position="861"/>
        <end position="881"/>
    </location>
</feature>
<feature type="transmembrane region" description="Helical" evidence="16">
    <location>
        <begin position="683"/>
        <end position="707"/>
    </location>
</feature>
<feature type="transmembrane region" description="Helical" evidence="16">
    <location>
        <begin position="1159"/>
        <end position="1180"/>
    </location>
</feature>
<name>A0A6I8VZ36_DROPS</name>
<dbReference type="NCBIfam" id="TIGR00917">
    <property type="entry name" value="2A060601"/>
    <property type="match status" value="1"/>
</dbReference>
<dbReference type="PANTHER" id="PTHR45727">
    <property type="entry name" value="NPC INTRACELLULAR CHOLESTEROL TRANSPORTER 1"/>
    <property type="match status" value="1"/>
</dbReference>
<protein>
    <submittedName>
        <fullName evidence="19">NPC intracellular cholesterol transporter 1 isoform X1</fullName>
    </submittedName>
</protein>
<evidence type="ECO:0000256" key="8">
    <source>
        <dbReference type="ARBA" id="ARBA00023055"/>
    </source>
</evidence>
<evidence type="ECO:0000256" key="9">
    <source>
        <dbReference type="ARBA" id="ARBA00023098"/>
    </source>
</evidence>
<feature type="transmembrane region" description="Helical" evidence="16">
    <location>
        <begin position="1229"/>
        <end position="1251"/>
    </location>
</feature>
<evidence type="ECO:0000256" key="3">
    <source>
        <dbReference type="ARBA" id="ARBA00022448"/>
    </source>
</evidence>
<dbReference type="Proteomes" id="UP000001819">
    <property type="component" value="Chromosome 4"/>
</dbReference>
<dbReference type="Pfam" id="PF22314">
    <property type="entry name" value="NPC1_MLD"/>
    <property type="match status" value="1"/>
</dbReference>
<evidence type="ECO:0000256" key="6">
    <source>
        <dbReference type="ARBA" id="ARBA00022729"/>
    </source>
</evidence>
<feature type="transmembrane region" description="Helical" evidence="16">
    <location>
        <begin position="1186"/>
        <end position="1208"/>
    </location>
</feature>
<dbReference type="RefSeq" id="XP_033236258.1">
    <property type="nucleotide sequence ID" value="XM_033380367.1"/>
</dbReference>
<evidence type="ECO:0000256" key="4">
    <source>
        <dbReference type="ARBA" id="ARBA00022548"/>
    </source>
</evidence>
<dbReference type="GO" id="GO:0015485">
    <property type="term" value="F:cholesterol binding"/>
    <property type="evidence" value="ECO:0007669"/>
    <property type="project" value="TreeGrafter"/>
</dbReference>
<dbReference type="InParanoid" id="A0A6I8VZ36"/>
<dbReference type="GO" id="GO:0042632">
    <property type="term" value="P:cholesterol homeostasis"/>
    <property type="evidence" value="ECO:0007669"/>
    <property type="project" value="TreeGrafter"/>
</dbReference>
<evidence type="ECO:0000256" key="5">
    <source>
        <dbReference type="ARBA" id="ARBA00022692"/>
    </source>
</evidence>
<dbReference type="GO" id="GO:0005886">
    <property type="term" value="C:plasma membrane"/>
    <property type="evidence" value="ECO:0007669"/>
    <property type="project" value="TreeGrafter"/>
</dbReference>
<evidence type="ECO:0000256" key="12">
    <source>
        <dbReference type="ARBA" id="ARBA00023166"/>
    </source>
</evidence>
<feature type="domain" description="SSD" evidence="17">
    <location>
        <begin position="649"/>
        <end position="814"/>
    </location>
</feature>
<keyword evidence="12" id="KW-1207">Sterol metabolism</keyword>
<dbReference type="InterPro" id="IPR053956">
    <property type="entry name" value="NPC1_MLD"/>
</dbReference>
<evidence type="ECO:0000256" key="16">
    <source>
        <dbReference type="SAM" id="Phobius"/>
    </source>
</evidence>
<dbReference type="Gene3D" id="1.20.1640.10">
    <property type="entry name" value="Multidrug efflux transporter AcrB transmembrane domain"/>
    <property type="match status" value="2"/>
</dbReference>
<feature type="transmembrane region" description="Helical" evidence="16">
    <location>
        <begin position="790"/>
        <end position="814"/>
    </location>
</feature>
<keyword evidence="5 16" id="KW-0812">Transmembrane</keyword>
<keyword evidence="10 16" id="KW-0472">Membrane</keyword>
<feature type="transmembrane region" description="Helical" evidence="16">
    <location>
        <begin position="381"/>
        <end position="403"/>
    </location>
</feature>
<evidence type="ECO:0000256" key="14">
    <source>
        <dbReference type="ARBA" id="ARBA00023221"/>
    </source>
</evidence>
<feature type="transmembrane region" description="Helical" evidence="16">
    <location>
        <begin position="1134"/>
        <end position="1152"/>
    </location>
</feature>